<organism evidence="1 2">
    <name type="scientific">Ruania alba</name>
    <dbReference type="NCBI Taxonomy" id="648782"/>
    <lineage>
        <taxon>Bacteria</taxon>
        <taxon>Bacillati</taxon>
        <taxon>Actinomycetota</taxon>
        <taxon>Actinomycetes</taxon>
        <taxon>Micrococcales</taxon>
        <taxon>Ruaniaceae</taxon>
        <taxon>Ruania</taxon>
    </lineage>
</organism>
<dbReference type="STRING" id="648782.SAMN04488554_0498"/>
<proteinExistence type="predicted"/>
<dbReference type="Gene3D" id="3.40.50.300">
    <property type="entry name" value="P-loop containing nucleotide triphosphate hydrolases"/>
    <property type="match status" value="1"/>
</dbReference>
<keyword evidence="2" id="KW-1185">Reference proteome</keyword>
<dbReference type="AlphaFoldDB" id="A0A1H5CX45"/>
<evidence type="ECO:0000313" key="1">
    <source>
        <dbReference type="EMBL" id="SED71101.1"/>
    </source>
</evidence>
<accession>A0A1H5CX45</accession>
<dbReference type="Pfam" id="PF13671">
    <property type="entry name" value="AAA_33"/>
    <property type="match status" value="1"/>
</dbReference>
<sequence length="161" mass="18052">MPRVIFMCGPAGSGKSTVAARLEAAGAVRLSFDTEAWARGFRAMPLAPDVHAQIEADLRAQLRELVLADRDVVLDFSFWSRRMRADYRDLLRPLGVEPETYYVRAPREMLLARVRARQGAHAEDFRLTEELAAFYADGFEEPTADEGPLRVIDGTAEIELI</sequence>
<evidence type="ECO:0000313" key="2">
    <source>
        <dbReference type="Proteomes" id="UP000199220"/>
    </source>
</evidence>
<name>A0A1H5CX45_9MICO</name>
<dbReference type="SUPFAM" id="SSF52540">
    <property type="entry name" value="P-loop containing nucleoside triphosphate hydrolases"/>
    <property type="match status" value="1"/>
</dbReference>
<dbReference type="GO" id="GO:0016301">
    <property type="term" value="F:kinase activity"/>
    <property type="evidence" value="ECO:0007669"/>
    <property type="project" value="UniProtKB-KW"/>
</dbReference>
<reference evidence="2" key="1">
    <citation type="submission" date="2016-10" db="EMBL/GenBank/DDBJ databases">
        <authorList>
            <person name="Varghese N."/>
            <person name="Submissions S."/>
        </authorList>
    </citation>
    <scope>NUCLEOTIDE SEQUENCE [LARGE SCALE GENOMIC DNA]</scope>
    <source>
        <strain evidence="2">DSM 21368</strain>
    </source>
</reference>
<gene>
    <name evidence="1" type="ORF">SAMN04488554_0498</name>
</gene>
<keyword evidence="1" id="KW-0808">Transferase</keyword>
<dbReference type="EMBL" id="FNTX01000001">
    <property type="protein sequence ID" value="SED71101.1"/>
    <property type="molecule type" value="Genomic_DNA"/>
</dbReference>
<protein>
    <submittedName>
        <fullName evidence="1">Predicted kinase</fullName>
    </submittedName>
</protein>
<dbReference type="Proteomes" id="UP000199220">
    <property type="component" value="Unassembled WGS sequence"/>
</dbReference>
<keyword evidence="1" id="KW-0418">Kinase</keyword>
<dbReference type="InterPro" id="IPR027417">
    <property type="entry name" value="P-loop_NTPase"/>
</dbReference>
<dbReference type="RefSeq" id="WP_245708635.1">
    <property type="nucleotide sequence ID" value="NZ_FNTX01000001.1"/>
</dbReference>